<organism evidence="1 2">
    <name type="scientific">Romanomermis culicivorax</name>
    <name type="common">Nematode worm</name>
    <dbReference type="NCBI Taxonomy" id="13658"/>
    <lineage>
        <taxon>Eukaryota</taxon>
        <taxon>Metazoa</taxon>
        <taxon>Ecdysozoa</taxon>
        <taxon>Nematoda</taxon>
        <taxon>Enoplea</taxon>
        <taxon>Dorylaimia</taxon>
        <taxon>Mermithida</taxon>
        <taxon>Mermithoidea</taxon>
        <taxon>Mermithidae</taxon>
        <taxon>Romanomermis</taxon>
    </lineage>
</organism>
<proteinExistence type="predicted"/>
<protein>
    <submittedName>
        <fullName evidence="2">Uncharacterized protein</fullName>
    </submittedName>
</protein>
<reference evidence="2" key="1">
    <citation type="submission" date="2022-11" db="UniProtKB">
        <authorList>
            <consortium name="WormBaseParasite"/>
        </authorList>
    </citation>
    <scope>IDENTIFICATION</scope>
</reference>
<name>A0A915L885_ROMCU</name>
<sequence>MGTGLLAFNSTGVFPCKDHRQFLPLPHSGAANTPTPAGINVESALQHLYFDTSEFPRDPTSLLHFIATARYV</sequence>
<dbReference type="WBParaSite" id="nRc.2.0.1.t47027-RA">
    <property type="protein sequence ID" value="nRc.2.0.1.t47027-RA"/>
    <property type="gene ID" value="nRc.2.0.1.g47027"/>
</dbReference>
<accession>A0A915L885</accession>
<evidence type="ECO:0000313" key="1">
    <source>
        <dbReference type="Proteomes" id="UP000887565"/>
    </source>
</evidence>
<dbReference type="AlphaFoldDB" id="A0A915L885"/>
<keyword evidence="1" id="KW-1185">Reference proteome</keyword>
<dbReference type="Proteomes" id="UP000887565">
    <property type="component" value="Unplaced"/>
</dbReference>
<evidence type="ECO:0000313" key="2">
    <source>
        <dbReference type="WBParaSite" id="nRc.2.0.1.t47027-RA"/>
    </source>
</evidence>